<protein>
    <submittedName>
        <fullName evidence="7">Uncharacterized protein</fullName>
    </submittedName>
</protein>
<evidence type="ECO:0000256" key="6">
    <source>
        <dbReference type="ARBA" id="ARBA00038014"/>
    </source>
</evidence>
<evidence type="ECO:0000256" key="4">
    <source>
        <dbReference type="ARBA" id="ARBA00023212"/>
    </source>
</evidence>
<dbReference type="OMA" id="QYRTCNS"/>
<dbReference type="EMBL" id="LDAU01000033">
    <property type="protein sequence ID" value="KRX10251.1"/>
    <property type="molecule type" value="Genomic_DNA"/>
</dbReference>
<dbReference type="PANTHER" id="PTHR20899">
    <property type="entry name" value="PIERCE HOMOLOG"/>
    <property type="match status" value="1"/>
</dbReference>
<evidence type="ECO:0000256" key="3">
    <source>
        <dbReference type="ARBA" id="ARBA00022490"/>
    </source>
</evidence>
<keyword evidence="3" id="KW-0963">Cytoplasm</keyword>
<sequence>MQNTNSTINQHQQQEMKSSSQALGFNCNSMYKSNYSEYGQGYIIDEKDVPTYNEYVETLGDFKKMQKVLRNQRVAKKFATGLPDTEKMTEIEREKYKFDRNVVVPKKFPYGSEEIKYPEHGLNTGNILYRTANRDYGSKLPTDLEIPNKYYPKNCSYTKSFPDNYHFNGLNTAATFSKVHDQLNEF</sequence>
<evidence type="ECO:0000256" key="1">
    <source>
        <dbReference type="ARBA" id="ARBA00004138"/>
    </source>
</evidence>
<dbReference type="GO" id="GO:0035082">
    <property type="term" value="P:axoneme assembly"/>
    <property type="evidence" value="ECO:0007669"/>
    <property type="project" value="InterPro"/>
</dbReference>
<organism evidence="7 8">
    <name type="scientific">Pseudocohnilembus persalinus</name>
    <name type="common">Ciliate</name>
    <dbReference type="NCBI Taxonomy" id="266149"/>
    <lineage>
        <taxon>Eukaryota</taxon>
        <taxon>Sar</taxon>
        <taxon>Alveolata</taxon>
        <taxon>Ciliophora</taxon>
        <taxon>Intramacronucleata</taxon>
        <taxon>Oligohymenophorea</taxon>
        <taxon>Scuticociliatia</taxon>
        <taxon>Philasterida</taxon>
        <taxon>Pseudocohnilembidae</taxon>
        <taxon>Pseudocohnilembus</taxon>
    </lineage>
</organism>
<gene>
    <name evidence="7" type="ORF">PPERSA_00448</name>
</gene>
<comment type="subcellular location">
    <subcellularLocation>
        <location evidence="1">Cell projection</location>
        <location evidence="1">Cilium</location>
    </subcellularLocation>
    <subcellularLocation>
        <location evidence="2">Cytoplasm</location>
        <location evidence="2">Cytoskeleton</location>
    </subcellularLocation>
</comment>
<keyword evidence="8" id="KW-1185">Reference proteome</keyword>
<dbReference type="AlphaFoldDB" id="A0A0V0R715"/>
<keyword evidence="5" id="KW-0966">Cell projection</keyword>
<evidence type="ECO:0000313" key="8">
    <source>
        <dbReference type="Proteomes" id="UP000054937"/>
    </source>
</evidence>
<reference evidence="7 8" key="1">
    <citation type="journal article" date="2015" name="Sci. Rep.">
        <title>Genome of the facultative scuticociliatosis pathogen Pseudocohnilembus persalinus provides insight into its virulence through horizontal gene transfer.</title>
        <authorList>
            <person name="Xiong J."/>
            <person name="Wang G."/>
            <person name="Cheng J."/>
            <person name="Tian M."/>
            <person name="Pan X."/>
            <person name="Warren A."/>
            <person name="Jiang C."/>
            <person name="Yuan D."/>
            <person name="Miao W."/>
        </authorList>
    </citation>
    <scope>NUCLEOTIDE SEQUENCE [LARGE SCALE GENOMIC DNA]</scope>
    <source>
        <strain evidence="7">36N120E</strain>
    </source>
</reference>
<comment type="caution">
    <text evidence="7">The sequence shown here is derived from an EMBL/GenBank/DDBJ whole genome shotgun (WGS) entry which is preliminary data.</text>
</comment>
<proteinExistence type="inferred from homology"/>
<dbReference type="InterPro" id="IPR026507">
    <property type="entry name" value="PIRC1/2"/>
</dbReference>
<dbReference type="GO" id="GO:0005879">
    <property type="term" value="C:axonemal microtubule"/>
    <property type="evidence" value="ECO:0007669"/>
    <property type="project" value="InterPro"/>
</dbReference>
<dbReference type="Pfam" id="PF14892">
    <property type="entry name" value="PIRC1_2"/>
    <property type="match status" value="1"/>
</dbReference>
<name>A0A0V0R715_PSEPJ</name>
<evidence type="ECO:0000256" key="2">
    <source>
        <dbReference type="ARBA" id="ARBA00004245"/>
    </source>
</evidence>
<dbReference type="Proteomes" id="UP000054937">
    <property type="component" value="Unassembled WGS sequence"/>
</dbReference>
<dbReference type="InParanoid" id="A0A0V0R715"/>
<dbReference type="OrthoDB" id="306578at2759"/>
<evidence type="ECO:0000313" key="7">
    <source>
        <dbReference type="EMBL" id="KRX10251.1"/>
    </source>
</evidence>
<dbReference type="PANTHER" id="PTHR20899:SF1">
    <property type="entry name" value="PIERCER OF MICROTUBULE WALL 1 PROTEIN"/>
    <property type="match status" value="1"/>
</dbReference>
<evidence type="ECO:0000256" key="5">
    <source>
        <dbReference type="ARBA" id="ARBA00023273"/>
    </source>
</evidence>
<keyword evidence="4" id="KW-0206">Cytoskeleton</keyword>
<comment type="similarity">
    <text evidence="6">Belongs to the PIERCE1 family.</text>
</comment>
<accession>A0A0V0R715</accession>